<proteinExistence type="predicted"/>
<protein>
    <submittedName>
        <fullName evidence="2">Uncharacterized protein</fullName>
    </submittedName>
</protein>
<dbReference type="Proteomes" id="UP000464620">
    <property type="component" value="Chromosome B09"/>
</dbReference>
<feature type="region of interest" description="Disordered" evidence="1">
    <location>
        <begin position="116"/>
        <end position="139"/>
    </location>
</feature>
<organism evidence="2 3">
    <name type="scientific">Arachis hypogaea</name>
    <name type="common">Peanut</name>
    <dbReference type="NCBI Taxonomy" id="3818"/>
    <lineage>
        <taxon>Eukaryota</taxon>
        <taxon>Viridiplantae</taxon>
        <taxon>Streptophyta</taxon>
        <taxon>Embryophyta</taxon>
        <taxon>Tracheophyta</taxon>
        <taxon>Spermatophyta</taxon>
        <taxon>Magnoliopsida</taxon>
        <taxon>eudicotyledons</taxon>
        <taxon>Gunneridae</taxon>
        <taxon>Pentapetalae</taxon>
        <taxon>rosids</taxon>
        <taxon>fabids</taxon>
        <taxon>Fabales</taxon>
        <taxon>Fabaceae</taxon>
        <taxon>Papilionoideae</taxon>
        <taxon>50 kb inversion clade</taxon>
        <taxon>dalbergioids sensu lato</taxon>
        <taxon>Dalbergieae</taxon>
        <taxon>Pterocarpus clade</taxon>
        <taxon>Arachis</taxon>
    </lineage>
</organism>
<evidence type="ECO:0000256" key="1">
    <source>
        <dbReference type="SAM" id="MobiDB-lite"/>
    </source>
</evidence>
<dbReference type="AlphaFoldDB" id="A0A6B9VGF1"/>
<accession>A0A6B9VGF1</accession>
<gene>
    <name evidence="2" type="ORF">DS421_19g672140</name>
</gene>
<name>A0A6B9VGF1_ARAHY</name>
<evidence type="ECO:0000313" key="3">
    <source>
        <dbReference type="Proteomes" id="UP000464620"/>
    </source>
</evidence>
<dbReference type="EMBL" id="CP031001">
    <property type="protein sequence ID" value="QHN79691.1"/>
    <property type="molecule type" value="Genomic_DNA"/>
</dbReference>
<evidence type="ECO:0000313" key="2">
    <source>
        <dbReference type="EMBL" id="QHN79691.1"/>
    </source>
</evidence>
<reference evidence="2 3" key="1">
    <citation type="submission" date="2020-01" db="EMBL/GenBank/DDBJ databases">
        <title>Genome sequence of Arachis hypogaea, cultivar Shitouqi.</title>
        <authorList>
            <person name="Zhuang W."/>
            <person name="Chen H."/>
            <person name="Varshney R."/>
            <person name="Wang D."/>
            <person name="Ming R."/>
        </authorList>
    </citation>
    <scope>NUCLEOTIDE SEQUENCE [LARGE SCALE GENOMIC DNA]</scope>
    <source>
        <tissue evidence="2">Young leaf</tissue>
    </source>
</reference>
<sequence>MKKILPTHPDTQDAIPTKLKQTALFSLTAANLKDQSLWVPNSPFLLPKSATASCPIFSWTESAPCSWTTRYAAASTPGNLPNQQSECRSFPDTIVVLGGSFSAVFLSRTGSSPSSTWYQLPPPPSTEGCIDTTPSTLLR</sequence>